<feature type="region of interest" description="Disordered" evidence="2">
    <location>
        <begin position="41"/>
        <end position="65"/>
    </location>
</feature>
<evidence type="ECO:0000256" key="2">
    <source>
        <dbReference type="SAM" id="MobiDB-lite"/>
    </source>
</evidence>
<protein>
    <submittedName>
        <fullName evidence="3">Formyl-CoA transferase-like enzmye</fullName>
    </submittedName>
</protein>
<dbReference type="AlphaFoldDB" id="A0A2L2BRD6"/>
<sequence length="410" mass="44545">MEAAGPLAGVKVLDFTERMQGPYATQMLADMGADVIKVERRESFTPDGRPDDRYGEKGKYGSDPEDSKVYSAGFLACNRNKRSITVDLKHPKGVAMVERLVAQVDVVYENFRPGVMERLGVGYERCRELNPSVVYASATGYGPDGPYARKPGQDVLVEALTGWGALNGDSEGRPVPVGTAIADTLGAMNGAFAVAAALVHRAKTGEGQRVNVCLFDSALAALAEWGVHFLNSPAGEPHRTPATHASPYTPPPYGFYKTKDGHIALSSGRQIKILSEILEIDDLSVDPDYSSYWPRFNNRERFSAILEEALARKTTAEWVALMEKEDMFVAPVNSLEQAFSDPQVAHNNMVQEVPSPIGPLKLLGPPYVLSETPATIRSAPPTHGQHTDEVLQEAGFSEEEIAELKSDKAI</sequence>
<evidence type="ECO:0000256" key="1">
    <source>
        <dbReference type="ARBA" id="ARBA00022679"/>
    </source>
</evidence>
<evidence type="ECO:0000313" key="4">
    <source>
        <dbReference type="Proteomes" id="UP000243077"/>
    </source>
</evidence>
<dbReference type="RefSeq" id="WP_104913726.1">
    <property type="nucleotide sequence ID" value="NZ_CP026923.1"/>
</dbReference>
<dbReference type="InterPro" id="IPR050483">
    <property type="entry name" value="CoA-transferase_III_domain"/>
</dbReference>
<keyword evidence="4" id="KW-1185">Reference proteome</keyword>
<dbReference type="KEGG" id="psai:C3B54_111268"/>
<dbReference type="PANTHER" id="PTHR48207">
    <property type="entry name" value="SUCCINATE--HYDROXYMETHYLGLUTARATE COA-TRANSFERASE"/>
    <property type="match status" value="1"/>
</dbReference>
<dbReference type="Pfam" id="PF02515">
    <property type="entry name" value="CoA_transf_3"/>
    <property type="match status" value="1"/>
</dbReference>
<dbReference type="InterPro" id="IPR023606">
    <property type="entry name" value="CoA-Trfase_III_dom_1_sf"/>
</dbReference>
<dbReference type="Gene3D" id="3.30.1540.10">
    <property type="entry name" value="formyl-coa transferase, domain 3"/>
    <property type="match status" value="1"/>
</dbReference>
<evidence type="ECO:0000313" key="3">
    <source>
        <dbReference type="EMBL" id="AVG24218.1"/>
    </source>
</evidence>
<dbReference type="InterPro" id="IPR003673">
    <property type="entry name" value="CoA-Trfase_fam_III"/>
</dbReference>
<keyword evidence="1 3" id="KW-0808">Transferase</keyword>
<reference evidence="3 4" key="1">
    <citation type="submission" date="2018-02" db="EMBL/GenBank/DDBJ databases">
        <title>Complete genome of the streamlined marine actinobacterium Pontimonas salivibrio CL-TW6 adapted to coastal planktonic lifestype.</title>
        <authorList>
            <person name="Cho B.C."/>
            <person name="Hardies S.C."/>
            <person name="Jang G.I."/>
            <person name="Hwang C.Y."/>
        </authorList>
    </citation>
    <scope>NUCLEOTIDE SEQUENCE [LARGE SCALE GENOMIC DNA]</scope>
    <source>
        <strain evidence="3 4">CL-TW6</strain>
    </source>
</reference>
<dbReference type="OrthoDB" id="9797653at2"/>
<organism evidence="3 4">
    <name type="scientific">Pontimonas salivibrio</name>
    <dbReference type="NCBI Taxonomy" id="1159327"/>
    <lineage>
        <taxon>Bacteria</taxon>
        <taxon>Bacillati</taxon>
        <taxon>Actinomycetota</taxon>
        <taxon>Actinomycetes</taxon>
        <taxon>Micrococcales</taxon>
        <taxon>Microbacteriaceae</taxon>
        <taxon>Pontimonas</taxon>
    </lineage>
</organism>
<gene>
    <name evidence="3" type="ORF">C3B54_111268</name>
</gene>
<dbReference type="SUPFAM" id="SSF89796">
    <property type="entry name" value="CoA-transferase family III (CaiB/BaiF)"/>
    <property type="match status" value="1"/>
</dbReference>
<accession>A0A2L2BRD6</accession>
<dbReference type="EMBL" id="CP026923">
    <property type="protein sequence ID" value="AVG24218.1"/>
    <property type="molecule type" value="Genomic_DNA"/>
</dbReference>
<proteinExistence type="predicted"/>
<name>A0A2L2BRD6_9MICO</name>
<dbReference type="Gene3D" id="3.40.50.10540">
    <property type="entry name" value="Crotonobetainyl-coa:carnitine coa-transferase, domain 1"/>
    <property type="match status" value="1"/>
</dbReference>
<dbReference type="GO" id="GO:0008410">
    <property type="term" value="F:CoA-transferase activity"/>
    <property type="evidence" value="ECO:0007669"/>
    <property type="project" value="TreeGrafter"/>
</dbReference>
<dbReference type="Proteomes" id="UP000243077">
    <property type="component" value="Chromosome"/>
</dbReference>
<dbReference type="PANTHER" id="PTHR48207:SF3">
    <property type="entry name" value="SUCCINATE--HYDROXYMETHYLGLUTARATE COA-TRANSFERASE"/>
    <property type="match status" value="1"/>
</dbReference>
<dbReference type="InterPro" id="IPR044855">
    <property type="entry name" value="CoA-Trfase_III_dom3_sf"/>
</dbReference>